<evidence type="ECO:0000313" key="3">
    <source>
        <dbReference type="Proteomes" id="UP000295468"/>
    </source>
</evidence>
<dbReference type="EMBL" id="SNYI01000003">
    <property type="protein sequence ID" value="TDQ29461.1"/>
    <property type="molecule type" value="Genomic_DNA"/>
</dbReference>
<feature type="transmembrane region" description="Helical" evidence="1">
    <location>
        <begin position="69"/>
        <end position="87"/>
    </location>
</feature>
<name>A0A4R6TMZ7_9FLAO</name>
<dbReference type="Proteomes" id="UP000295468">
    <property type="component" value="Unassembled WGS sequence"/>
</dbReference>
<evidence type="ECO:0000313" key="2">
    <source>
        <dbReference type="EMBL" id="TDQ29461.1"/>
    </source>
</evidence>
<evidence type="ECO:0000256" key="1">
    <source>
        <dbReference type="SAM" id="Phobius"/>
    </source>
</evidence>
<keyword evidence="1" id="KW-0812">Transmembrane</keyword>
<organism evidence="2 3">
    <name type="scientific">Zeaxanthinibacter enoshimensis</name>
    <dbReference type="NCBI Taxonomy" id="392009"/>
    <lineage>
        <taxon>Bacteria</taxon>
        <taxon>Pseudomonadati</taxon>
        <taxon>Bacteroidota</taxon>
        <taxon>Flavobacteriia</taxon>
        <taxon>Flavobacteriales</taxon>
        <taxon>Flavobacteriaceae</taxon>
        <taxon>Zeaxanthinibacter</taxon>
    </lineage>
</organism>
<gene>
    <name evidence="2" type="ORF">CLV82_2919</name>
</gene>
<keyword evidence="3" id="KW-1185">Reference proteome</keyword>
<dbReference type="RefSeq" id="WP_133645029.1">
    <property type="nucleotide sequence ID" value="NZ_SNYI01000003.1"/>
</dbReference>
<keyword evidence="1" id="KW-1133">Transmembrane helix</keyword>
<accession>A0A4R6TMZ7</accession>
<protein>
    <submittedName>
        <fullName evidence="2">Uncharacterized protein</fullName>
    </submittedName>
</protein>
<reference evidence="2 3" key="1">
    <citation type="submission" date="2019-03" db="EMBL/GenBank/DDBJ databases">
        <title>Genomic Encyclopedia of Archaeal and Bacterial Type Strains, Phase II (KMG-II): from individual species to whole genera.</title>
        <authorList>
            <person name="Goeker M."/>
        </authorList>
    </citation>
    <scope>NUCLEOTIDE SEQUENCE [LARGE SCALE GENOMIC DNA]</scope>
    <source>
        <strain evidence="2 3">DSM 18435</strain>
    </source>
</reference>
<comment type="caution">
    <text evidence="2">The sequence shown here is derived from an EMBL/GenBank/DDBJ whole genome shotgun (WGS) entry which is preliminary data.</text>
</comment>
<keyword evidence="1" id="KW-0472">Membrane</keyword>
<sequence length="145" mass="16993">MESDKIKKLIDSYFEAETTIAEEQEIREYFRKGEVAPELQKYGPMFDHFAQAKEETYTGSMPRRSRKKIYSWLSVAAVIGLGLGLFLENRYSEQQQEQEQEQAEYAYQQTRKALQLLASNLERGTEKVAYLQEFEIATEKIYNNP</sequence>
<dbReference type="OrthoDB" id="1098521at2"/>
<proteinExistence type="predicted"/>
<dbReference type="AlphaFoldDB" id="A0A4R6TMZ7"/>